<proteinExistence type="predicted"/>
<dbReference type="EMBL" id="LXQA010353879">
    <property type="protein sequence ID" value="MCI46187.1"/>
    <property type="molecule type" value="Genomic_DNA"/>
</dbReference>
<dbReference type="Proteomes" id="UP000265520">
    <property type="component" value="Unassembled WGS sequence"/>
</dbReference>
<keyword evidence="2" id="KW-1185">Reference proteome</keyword>
<dbReference type="AlphaFoldDB" id="A0A392SCN5"/>
<sequence length="72" mass="8448">MAPVLHFVKNQREKKSSFLLMTQSEEELDEAVKEAVMDKLEDTWQKDKAVAEKCRSVKVFIVVDIYEYHADE</sequence>
<reference evidence="1 2" key="1">
    <citation type="journal article" date="2018" name="Front. Plant Sci.">
        <title>Red Clover (Trifolium pratense) and Zigzag Clover (T. medium) - A Picture of Genomic Similarities and Differences.</title>
        <authorList>
            <person name="Dluhosova J."/>
            <person name="Istvanek J."/>
            <person name="Nedelnik J."/>
            <person name="Repkova J."/>
        </authorList>
    </citation>
    <scope>NUCLEOTIDE SEQUENCE [LARGE SCALE GENOMIC DNA]</scope>
    <source>
        <strain evidence="2">cv. 10/8</strain>
        <tissue evidence="1">Leaf</tissue>
    </source>
</reference>
<comment type="caution">
    <text evidence="1">The sequence shown here is derived from an EMBL/GenBank/DDBJ whole genome shotgun (WGS) entry which is preliminary data.</text>
</comment>
<evidence type="ECO:0000313" key="1">
    <source>
        <dbReference type="EMBL" id="MCI46187.1"/>
    </source>
</evidence>
<feature type="non-terminal residue" evidence="1">
    <location>
        <position position="72"/>
    </location>
</feature>
<protein>
    <submittedName>
        <fullName evidence="1">Uncharacterized protein</fullName>
    </submittedName>
</protein>
<name>A0A392SCN5_9FABA</name>
<organism evidence="1 2">
    <name type="scientific">Trifolium medium</name>
    <dbReference type="NCBI Taxonomy" id="97028"/>
    <lineage>
        <taxon>Eukaryota</taxon>
        <taxon>Viridiplantae</taxon>
        <taxon>Streptophyta</taxon>
        <taxon>Embryophyta</taxon>
        <taxon>Tracheophyta</taxon>
        <taxon>Spermatophyta</taxon>
        <taxon>Magnoliopsida</taxon>
        <taxon>eudicotyledons</taxon>
        <taxon>Gunneridae</taxon>
        <taxon>Pentapetalae</taxon>
        <taxon>rosids</taxon>
        <taxon>fabids</taxon>
        <taxon>Fabales</taxon>
        <taxon>Fabaceae</taxon>
        <taxon>Papilionoideae</taxon>
        <taxon>50 kb inversion clade</taxon>
        <taxon>NPAAA clade</taxon>
        <taxon>Hologalegina</taxon>
        <taxon>IRL clade</taxon>
        <taxon>Trifolieae</taxon>
        <taxon>Trifolium</taxon>
    </lineage>
</organism>
<accession>A0A392SCN5</accession>
<evidence type="ECO:0000313" key="2">
    <source>
        <dbReference type="Proteomes" id="UP000265520"/>
    </source>
</evidence>